<dbReference type="RefSeq" id="XP_040623987.1">
    <property type="nucleotide sequence ID" value="XM_040769339.1"/>
</dbReference>
<accession>M5FQP9</accession>
<gene>
    <name evidence="2" type="ORF">DACRYDRAFT_112051</name>
</gene>
<dbReference type="HOGENOM" id="CLU_1175398_0_0_1"/>
<evidence type="ECO:0000256" key="1">
    <source>
        <dbReference type="SAM" id="MobiDB-lite"/>
    </source>
</evidence>
<protein>
    <submittedName>
        <fullName evidence="2">Uncharacterized protein</fullName>
    </submittedName>
</protein>
<reference evidence="2 3" key="1">
    <citation type="journal article" date="2012" name="Science">
        <title>The Paleozoic origin of enzymatic lignin decomposition reconstructed from 31 fungal genomes.</title>
        <authorList>
            <person name="Floudas D."/>
            <person name="Binder M."/>
            <person name="Riley R."/>
            <person name="Barry K."/>
            <person name="Blanchette R.A."/>
            <person name="Henrissat B."/>
            <person name="Martinez A.T."/>
            <person name="Otillar R."/>
            <person name="Spatafora J.W."/>
            <person name="Yadav J.S."/>
            <person name="Aerts A."/>
            <person name="Benoit I."/>
            <person name="Boyd A."/>
            <person name="Carlson A."/>
            <person name="Copeland A."/>
            <person name="Coutinho P.M."/>
            <person name="de Vries R.P."/>
            <person name="Ferreira P."/>
            <person name="Findley K."/>
            <person name="Foster B."/>
            <person name="Gaskell J."/>
            <person name="Glotzer D."/>
            <person name="Gorecki P."/>
            <person name="Heitman J."/>
            <person name="Hesse C."/>
            <person name="Hori C."/>
            <person name="Igarashi K."/>
            <person name="Jurgens J.A."/>
            <person name="Kallen N."/>
            <person name="Kersten P."/>
            <person name="Kohler A."/>
            <person name="Kuees U."/>
            <person name="Kumar T.K.A."/>
            <person name="Kuo A."/>
            <person name="LaButti K."/>
            <person name="Larrondo L.F."/>
            <person name="Lindquist E."/>
            <person name="Ling A."/>
            <person name="Lombard V."/>
            <person name="Lucas S."/>
            <person name="Lundell T."/>
            <person name="Martin R."/>
            <person name="McLaughlin D.J."/>
            <person name="Morgenstern I."/>
            <person name="Morin E."/>
            <person name="Murat C."/>
            <person name="Nagy L.G."/>
            <person name="Nolan M."/>
            <person name="Ohm R.A."/>
            <person name="Patyshakuliyeva A."/>
            <person name="Rokas A."/>
            <person name="Ruiz-Duenas F.J."/>
            <person name="Sabat G."/>
            <person name="Salamov A."/>
            <person name="Samejima M."/>
            <person name="Schmutz J."/>
            <person name="Slot J.C."/>
            <person name="St John F."/>
            <person name="Stenlid J."/>
            <person name="Sun H."/>
            <person name="Sun S."/>
            <person name="Syed K."/>
            <person name="Tsang A."/>
            <person name="Wiebenga A."/>
            <person name="Young D."/>
            <person name="Pisabarro A."/>
            <person name="Eastwood D.C."/>
            <person name="Martin F."/>
            <person name="Cullen D."/>
            <person name="Grigoriev I.V."/>
            <person name="Hibbett D.S."/>
        </authorList>
    </citation>
    <scope>NUCLEOTIDE SEQUENCE [LARGE SCALE GENOMIC DNA]</scope>
    <source>
        <strain evidence="2 3">DJM-731 SS1</strain>
    </source>
</reference>
<evidence type="ECO:0000313" key="3">
    <source>
        <dbReference type="Proteomes" id="UP000030653"/>
    </source>
</evidence>
<dbReference type="EMBL" id="JH795878">
    <property type="protein sequence ID" value="EJT97089.1"/>
    <property type="molecule type" value="Genomic_DNA"/>
</dbReference>
<name>M5FQP9_DACPD</name>
<organism evidence="2 3">
    <name type="scientific">Dacryopinax primogenitus (strain DJM 731)</name>
    <name type="common">Brown rot fungus</name>
    <dbReference type="NCBI Taxonomy" id="1858805"/>
    <lineage>
        <taxon>Eukaryota</taxon>
        <taxon>Fungi</taxon>
        <taxon>Dikarya</taxon>
        <taxon>Basidiomycota</taxon>
        <taxon>Agaricomycotina</taxon>
        <taxon>Dacrymycetes</taxon>
        <taxon>Dacrymycetales</taxon>
        <taxon>Dacrymycetaceae</taxon>
        <taxon>Dacryopinax</taxon>
    </lineage>
</organism>
<dbReference type="AlphaFoldDB" id="M5FQP9"/>
<evidence type="ECO:0000313" key="2">
    <source>
        <dbReference type="EMBL" id="EJT97089.1"/>
    </source>
</evidence>
<sequence length="236" mass="25348">MSIALRRGTCLAFLASKAPAGSYVQVVNIDVFKQADDTFQYMLEISDGYATIRSCSAPSLTHLWLRNRLPCAPLFKWRTTSVGPSAAFGPSPSFVTLAQLITSSVVIIKKIAATGMAPLIVGNPHAIDVVALSDDPDGFIMEAAAYLAGHTPADVDKSETDSTESQERPPSSQPGLDGAIDVKPRFRAKSINNSFSLKMPALDPVESDEEGRDDLAAECIYDRKHGLNDDTSSVEE</sequence>
<feature type="region of interest" description="Disordered" evidence="1">
    <location>
        <begin position="151"/>
        <end position="181"/>
    </location>
</feature>
<dbReference type="Proteomes" id="UP000030653">
    <property type="component" value="Unassembled WGS sequence"/>
</dbReference>
<proteinExistence type="predicted"/>
<dbReference type="GeneID" id="63684401"/>
<keyword evidence="3" id="KW-1185">Reference proteome</keyword>